<name>A0A1W1HL63_9BACT</name>
<dbReference type="GO" id="GO:0005886">
    <property type="term" value="C:plasma membrane"/>
    <property type="evidence" value="ECO:0007669"/>
    <property type="project" value="UniProtKB-SubCell"/>
</dbReference>
<dbReference type="InterPro" id="IPR003148">
    <property type="entry name" value="RCK_N"/>
</dbReference>
<evidence type="ECO:0000313" key="4">
    <source>
        <dbReference type="EMBL" id="SLM33219.1"/>
    </source>
</evidence>
<dbReference type="PRINTS" id="PR00169">
    <property type="entry name" value="KCHANNEL"/>
</dbReference>
<accession>A0A1W1HL63</accession>
<keyword evidence="4" id="KW-0407">Ion channel</keyword>
<feature type="transmembrane region" description="Helical" evidence="2">
    <location>
        <begin position="26"/>
        <end position="44"/>
    </location>
</feature>
<dbReference type="AlphaFoldDB" id="A0A1W1HL63"/>
<keyword evidence="2" id="KW-0472">Membrane</keyword>
<comment type="subcellular location">
    <subcellularLocation>
        <location evidence="1">Cell membrane</location>
        <topology evidence="1">Multi-pass membrane protein</topology>
    </subcellularLocation>
</comment>
<sequence length="347" mass="38699">MISSNKNTNFIRQLIHLLKREKIHKVMLAAIAVLLFGSTLIMYFEQKIRFSDALWWSIVTMTTVGYGDISPATTGGRVVALFVMLSGIGLIGLLTATIATIFIENKLLEKRGVKETDISNHFLICGWNFKGNTIISEMRADPKSRYSPIVIVAELAQRPDSENDDNVMFVNGQIDAATLKRCHADKAIAAIILSDESLDSYSRDAKTILNTMSIKNFNPEIYTCVELMSAKNMEHCKIAGADEIIVAGEISTNLLVQGALNHGITRLVSEIVSNRYGHDLYKIKLPTYLAGKNFFQVMCLLKEKENLICIGIEDGSGKNMTANPDNDYIVKEDDWLLVISWERPDIS</sequence>
<gene>
    <name evidence="4" type="ORF">MTBBW1_960003</name>
</gene>
<dbReference type="InterPro" id="IPR050721">
    <property type="entry name" value="Trk_Ktr_HKT_K-transport"/>
</dbReference>
<organism evidence="4 5">
    <name type="scientific">Desulfamplus magnetovallimortis</name>
    <dbReference type="NCBI Taxonomy" id="1246637"/>
    <lineage>
        <taxon>Bacteria</taxon>
        <taxon>Pseudomonadati</taxon>
        <taxon>Thermodesulfobacteriota</taxon>
        <taxon>Desulfobacteria</taxon>
        <taxon>Desulfobacterales</taxon>
        <taxon>Desulfobacteraceae</taxon>
        <taxon>Desulfamplus</taxon>
    </lineage>
</organism>
<dbReference type="Pfam" id="PF06241">
    <property type="entry name" value="Castor_Poll_mid"/>
    <property type="match status" value="1"/>
</dbReference>
<reference evidence="4 5" key="1">
    <citation type="submission" date="2017-03" db="EMBL/GenBank/DDBJ databases">
        <authorList>
            <person name="Afonso C.L."/>
            <person name="Miller P.J."/>
            <person name="Scott M.A."/>
            <person name="Spackman E."/>
            <person name="Goraichik I."/>
            <person name="Dimitrov K.M."/>
            <person name="Suarez D.L."/>
            <person name="Swayne D.E."/>
        </authorList>
    </citation>
    <scope>NUCLEOTIDE SEQUENCE [LARGE SCALE GENOMIC DNA]</scope>
    <source>
        <strain evidence="4">PRJEB14757</strain>
    </source>
</reference>
<evidence type="ECO:0000313" key="5">
    <source>
        <dbReference type="Proteomes" id="UP000191931"/>
    </source>
</evidence>
<keyword evidence="2" id="KW-0812">Transmembrane</keyword>
<dbReference type="PANTHER" id="PTHR43833:SF9">
    <property type="entry name" value="POTASSIUM CHANNEL PROTEIN YUGO-RELATED"/>
    <property type="match status" value="1"/>
</dbReference>
<feature type="domain" description="RCK N-terminal" evidence="3">
    <location>
        <begin position="119"/>
        <end position="246"/>
    </location>
</feature>
<evidence type="ECO:0000256" key="2">
    <source>
        <dbReference type="SAM" id="Phobius"/>
    </source>
</evidence>
<dbReference type="PANTHER" id="PTHR43833">
    <property type="entry name" value="POTASSIUM CHANNEL PROTEIN 2-RELATED-RELATED"/>
    <property type="match status" value="1"/>
</dbReference>
<dbReference type="InterPro" id="IPR036291">
    <property type="entry name" value="NAD(P)-bd_dom_sf"/>
</dbReference>
<evidence type="ECO:0000259" key="3">
    <source>
        <dbReference type="PROSITE" id="PS51201"/>
    </source>
</evidence>
<dbReference type="GO" id="GO:0006813">
    <property type="term" value="P:potassium ion transport"/>
    <property type="evidence" value="ECO:0007669"/>
    <property type="project" value="InterPro"/>
</dbReference>
<dbReference type="SUPFAM" id="SSF51735">
    <property type="entry name" value="NAD(P)-binding Rossmann-fold domains"/>
    <property type="match status" value="1"/>
</dbReference>
<dbReference type="EMBL" id="FWEV01000343">
    <property type="protein sequence ID" value="SLM33219.1"/>
    <property type="molecule type" value="Genomic_DNA"/>
</dbReference>
<dbReference type="Gene3D" id="3.40.50.720">
    <property type="entry name" value="NAD(P)-binding Rossmann-like Domain"/>
    <property type="match status" value="1"/>
</dbReference>
<evidence type="ECO:0000256" key="1">
    <source>
        <dbReference type="ARBA" id="ARBA00004651"/>
    </source>
</evidence>
<feature type="transmembrane region" description="Helical" evidence="2">
    <location>
        <begin position="78"/>
        <end position="103"/>
    </location>
</feature>
<dbReference type="InterPro" id="IPR010420">
    <property type="entry name" value="CASTOR/POLLUX/SYM8_dom"/>
</dbReference>
<keyword evidence="5" id="KW-1185">Reference proteome</keyword>
<dbReference type="Pfam" id="PF07885">
    <property type="entry name" value="Ion_trans_2"/>
    <property type="match status" value="1"/>
</dbReference>
<dbReference type="SUPFAM" id="SSF81324">
    <property type="entry name" value="Voltage-gated potassium channels"/>
    <property type="match status" value="1"/>
</dbReference>
<dbReference type="STRING" id="1246637.MTBBW1_960003"/>
<dbReference type="Gene3D" id="1.10.287.70">
    <property type="match status" value="1"/>
</dbReference>
<dbReference type="Pfam" id="PF22614">
    <property type="entry name" value="Slo-like_RCK"/>
    <property type="match status" value="1"/>
</dbReference>
<keyword evidence="4" id="KW-0406">Ion transport</keyword>
<dbReference type="InterPro" id="IPR013099">
    <property type="entry name" value="K_chnl_dom"/>
</dbReference>
<dbReference type="GO" id="GO:0034220">
    <property type="term" value="P:monoatomic ion transmembrane transport"/>
    <property type="evidence" value="ECO:0007669"/>
    <property type="project" value="UniProtKB-KW"/>
</dbReference>
<protein>
    <submittedName>
        <fullName evidence="4">Putative calcium-activated potassium channel (Kef-type K+ transport protein)</fullName>
    </submittedName>
</protein>
<dbReference type="PROSITE" id="PS51201">
    <property type="entry name" value="RCK_N"/>
    <property type="match status" value="1"/>
</dbReference>
<keyword evidence="4" id="KW-0813">Transport</keyword>
<dbReference type="Proteomes" id="UP000191931">
    <property type="component" value="Unassembled WGS sequence"/>
</dbReference>
<proteinExistence type="predicted"/>
<keyword evidence="2" id="KW-1133">Transmembrane helix</keyword>
<dbReference type="RefSeq" id="WP_186441219.1">
    <property type="nucleotide sequence ID" value="NZ_LT828544.1"/>
</dbReference>